<dbReference type="NCBIfam" id="TIGR02887">
    <property type="entry name" value="spore_ger_x_C"/>
    <property type="match status" value="1"/>
</dbReference>
<keyword evidence="4" id="KW-0732">Signal</keyword>
<dbReference type="PANTHER" id="PTHR35789:SF1">
    <property type="entry name" value="SPORE GERMINATION PROTEIN B3"/>
    <property type="match status" value="1"/>
</dbReference>
<dbReference type="InterPro" id="IPR057336">
    <property type="entry name" value="GerAC_N"/>
</dbReference>
<comment type="similarity">
    <text evidence="2">Belongs to the GerABKC lipoprotein family.</text>
</comment>
<dbReference type="Proteomes" id="UP000321363">
    <property type="component" value="Unassembled WGS sequence"/>
</dbReference>
<dbReference type="InterPro" id="IPR038501">
    <property type="entry name" value="Spore_GerAC_C_sf"/>
</dbReference>
<keyword evidence="3" id="KW-0309">Germination</keyword>
<name>A0A5C6W3V1_9BACI</name>
<reference evidence="10 11" key="1">
    <citation type="journal article" date="2005" name="Int. J. Syst. Evol. Microbiol.">
        <title>Bacillus litoralis sp. nov., isolated from a tidal flat of the Yellow Sea in Korea.</title>
        <authorList>
            <person name="Yoon J.H."/>
            <person name="Oh T.K."/>
        </authorList>
    </citation>
    <scope>NUCLEOTIDE SEQUENCE [LARGE SCALE GENOMIC DNA]</scope>
    <source>
        <strain evidence="10 11">SW-211</strain>
    </source>
</reference>
<evidence type="ECO:0000256" key="5">
    <source>
        <dbReference type="ARBA" id="ARBA00023136"/>
    </source>
</evidence>
<accession>A0A5C6W3V1</accession>
<dbReference type="Gene3D" id="3.30.300.210">
    <property type="entry name" value="Nutrient germinant receptor protein C, domain 3"/>
    <property type="match status" value="1"/>
</dbReference>
<keyword evidence="6" id="KW-0564">Palmitate</keyword>
<keyword evidence="5" id="KW-0472">Membrane</keyword>
<dbReference type="PANTHER" id="PTHR35789">
    <property type="entry name" value="SPORE GERMINATION PROTEIN B3"/>
    <property type="match status" value="1"/>
</dbReference>
<sequence>MVKAKMIRRLLLLTIVLLLFLTSGCGYKDIDKRFFVVSIGVDKSKEENKYDVTLKLAVPSNESKSGSDEAKIITESAQSISEAVRLMKSKVDKEFDFSHAKVIVFGEELAKGEDLEHIFDWFERRRDIKDIAWAAIGSPTALEVLEAKPVGERIPSNSLFLTFSSAGTETPYIHTVYLFDFTRKQVERGVSPILPIIKTEENELAINTISIFSNMKVALVLEKEQTKFLNMLMVHVSKFDIRVDNEDNSPYFIFSTDNVKANYDLIVNEKSPSKISYKIKVNGVVEEAFDDLEDTKIKEYEKLLEKQLESKILDLLMQLQKEKVDPIGFGLKYRAMNKGKESEKIETWNNIYSNLEFDINVTAEMDHVGVIHDEEELPE</sequence>
<feature type="domain" description="Spore germination GerAC-like C-terminal" evidence="8">
    <location>
        <begin position="209"/>
        <end position="369"/>
    </location>
</feature>
<feature type="domain" description="Spore germination protein N-terminal" evidence="9">
    <location>
        <begin position="27"/>
        <end position="198"/>
    </location>
</feature>
<dbReference type="Gene3D" id="6.20.190.10">
    <property type="entry name" value="Nutrient germinant receptor protein C, domain 1"/>
    <property type="match status" value="1"/>
</dbReference>
<organism evidence="10 11">
    <name type="scientific">Metabacillus litoralis</name>
    <dbReference type="NCBI Taxonomy" id="152268"/>
    <lineage>
        <taxon>Bacteria</taxon>
        <taxon>Bacillati</taxon>
        <taxon>Bacillota</taxon>
        <taxon>Bacilli</taxon>
        <taxon>Bacillales</taxon>
        <taxon>Bacillaceae</taxon>
        <taxon>Metabacillus</taxon>
    </lineage>
</organism>
<keyword evidence="11" id="KW-1185">Reference proteome</keyword>
<dbReference type="PROSITE" id="PS51257">
    <property type="entry name" value="PROKAR_LIPOPROTEIN"/>
    <property type="match status" value="1"/>
</dbReference>
<dbReference type="GO" id="GO:0009847">
    <property type="term" value="P:spore germination"/>
    <property type="evidence" value="ECO:0007669"/>
    <property type="project" value="InterPro"/>
</dbReference>
<evidence type="ECO:0000256" key="6">
    <source>
        <dbReference type="ARBA" id="ARBA00023139"/>
    </source>
</evidence>
<evidence type="ECO:0000256" key="4">
    <source>
        <dbReference type="ARBA" id="ARBA00022729"/>
    </source>
</evidence>
<keyword evidence="7" id="KW-0449">Lipoprotein</keyword>
<dbReference type="GO" id="GO:0016020">
    <property type="term" value="C:membrane"/>
    <property type="evidence" value="ECO:0007669"/>
    <property type="project" value="UniProtKB-SubCell"/>
</dbReference>
<evidence type="ECO:0000313" key="11">
    <source>
        <dbReference type="Proteomes" id="UP000321363"/>
    </source>
</evidence>
<dbReference type="Pfam" id="PF25198">
    <property type="entry name" value="Spore_GerAC_N"/>
    <property type="match status" value="1"/>
</dbReference>
<evidence type="ECO:0000313" key="10">
    <source>
        <dbReference type="EMBL" id="TXC91573.1"/>
    </source>
</evidence>
<evidence type="ECO:0000256" key="3">
    <source>
        <dbReference type="ARBA" id="ARBA00022544"/>
    </source>
</evidence>
<dbReference type="Pfam" id="PF05504">
    <property type="entry name" value="Spore_GerAC"/>
    <property type="match status" value="1"/>
</dbReference>
<dbReference type="AlphaFoldDB" id="A0A5C6W3V1"/>
<dbReference type="EMBL" id="VOQF01000004">
    <property type="protein sequence ID" value="TXC91573.1"/>
    <property type="molecule type" value="Genomic_DNA"/>
</dbReference>
<comment type="caution">
    <text evidence="10">The sequence shown here is derived from an EMBL/GenBank/DDBJ whole genome shotgun (WGS) entry which is preliminary data.</text>
</comment>
<gene>
    <name evidence="10" type="ORF">FS935_08020</name>
</gene>
<protein>
    <submittedName>
        <fullName evidence="10">Ger(X)C family spore germination protein</fullName>
    </submittedName>
</protein>
<evidence type="ECO:0000259" key="9">
    <source>
        <dbReference type="Pfam" id="PF25198"/>
    </source>
</evidence>
<evidence type="ECO:0000256" key="1">
    <source>
        <dbReference type="ARBA" id="ARBA00004635"/>
    </source>
</evidence>
<proteinExistence type="inferred from homology"/>
<dbReference type="InterPro" id="IPR008844">
    <property type="entry name" value="Spore_GerAC-like"/>
</dbReference>
<dbReference type="InterPro" id="IPR046953">
    <property type="entry name" value="Spore_GerAC-like_C"/>
</dbReference>
<evidence type="ECO:0000256" key="7">
    <source>
        <dbReference type="ARBA" id="ARBA00023288"/>
    </source>
</evidence>
<comment type="subcellular location">
    <subcellularLocation>
        <location evidence="1">Membrane</location>
        <topology evidence="1">Lipid-anchor</topology>
    </subcellularLocation>
</comment>
<evidence type="ECO:0000256" key="2">
    <source>
        <dbReference type="ARBA" id="ARBA00007886"/>
    </source>
</evidence>
<evidence type="ECO:0000259" key="8">
    <source>
        <dbReference type="Pfam" id="PF05504"/>
    </source>
</evidence>